<protein>
    <submittedName>
        <fullName evidence="2">Uncharacterized protein</fullName>
    </submittedName>
</protein>
<dbReference type="SUPFAM" id="SSF101447">
    <property type="entry name" value="Formin homology 2 domain (FH2 domain)"/>
    <property type="match status" value="1"/>
</dbReference>
<reference evidence="2 3" key="1">
    <citation type="submission" date="2018-03" db="EMBL/GenBank/DDBJ databases">
        <title>Defining the species Micromonospora saelicesensis and Micromonospora noduli under the framework of genomics.</title>
        <authorList>
            <person name="Riesco R."/>
            <person name="Trujillo M.E."/>
        </authorList>
    </citation>
    <scope>NUCLEOTIDE SEQUENCE [LARGE SCALE GENOMIC DNA]</scope>
    <source>
        <strain evidence="2 3">LAH08</strain>
    </source>
</reference>
<evidence type="ECO:0000313" key="2">
    <source>
        <dbReference type="EMBL" id="RAO02167.1"/>
    </source>
</evidence>
<dbReference type="AlphaFoldDB" id="A0A328N8F3"/>
<feature type="region of interest" description="Disordered" evidence="1">
    <location>
        <begin position="35"/>
        <end position="56"/>
    </location>
</feature>
<proteinExistence type="predicted"/>
<accession>A0A328N8F3</accession>
<feature type="compositionally biased region" description="Pro residues" evidence="1">
    <location>
        <begin position="36"/>
        <end position="51"/>
    </location>
</feature>
<gene>
    <name evidence="2" type="ORF">LAH08_02393</name>
</gene>
<dbReference type="Proteomes" id="UP000248966">
    <property type="component" value="Unassembled WGS sequence"/>
</dbReference>
<sequence length="288" mass="32273">MTDTTNTASSPAAWRRFRSWLLTLWHRLVAALRGPEPVPMPPPPPPPPPPGRLTERRDAPAPIIVPARGYVFTFRVHATFVWSSEGIPREFLSGSAQYFMPYAVRALTRLAAARARNVVAHRARELEVELQRAIADSGAWRYERNGVRVACQPYVWVELDEGVKKAVKPYWEQLIKLDCEYDVDAKRAQYVDRMSRQWLTILEKLVDNPVAGGAAKMTNESLAAVVRDLIAEQNATAQRLEDLLGERLRSGDAYEQATSFDILTERLNRHGPKPTTMPTSGSNGSSKA</sequence>
<dbReference type="EMBL" id="PYAA01000013">
    <property type="protein sequence ID" value="RAO02167.1"/>
    <property type="molecule type" value="Genomic_DNA"/>
</dbReference>
<feature type="region of interest" description="Disordered" evidence="1">
    <location>
        <begin position="267"/>
        <end position="288"/>
    </location>
</feature>
<feature type="compositionally biased region" description="Polar residues" evidence="1">
    <location>
        <begin position="276"/>
        <end position="288"/>
    </location>
</feature>
<name>A0A328N8F3_9ACTN</name>
<evidence type="ECO:0000256" key="1">
    <source>
        <dbReference type="SAM" id="MobiDB-lite"/>
    </source>
</evidence>
<organism evidence="2 3">
    <name type="scientific">Micromonospora noduli</name>
    <dbReference type="NCBI Taxonomy" id="709876"/>
    <lineage>
        <taxon>Bacteria</taxon>
        <taxon>Bacillati</taxon>
        <taxon>Actinomycetota</taxon>
        <taxon>Actinomycetes</taxon>
        <taxon>Micromonosporales</taxon>
        <taxon>Micromonosporaceae</taxon>
        <taxon>Micromonospora</taxon>
    </lineage>
</organism>
<dbReference type="RefSeq" id="WP_146758790.1">
    <property type="nucleotide sequence ID" value="NZ_PYAA01000013.1"/>
</dbReference>
<comment type="caution">
    <text evidence="2">The sequence shown here is derived from an EMBL/GenBank/DDBJ whole genome shotgun (WGS) entry which is preliminary data.</text>
</comment>
<evidence type="ECO:0000313" key="3">
    <source>
        <dbReference type="Proteomes" id="UP000248966"/>
    </source>
</evidence>